<organism evidence="6 7">
    <name type="scientific">Sphingobacterium cellulitidis</name>
    <dbReference type="NCBI Taxonomy" id="1768011"/>
    <lineage>
        <taxon>Bacteria</taxon>
        <taxon>Pseudomonadati</taxon>
        <taxon>Bacteroidota</taxon>
        <taxon>Sphingobacteriia</taxon>
        <taxon>Sphingobacteriales</taxon>
        <taxon>Sphingobacteriaceae</taxon>
        <taxon>Sphingobacterium</taxon>
    </lineage>
</organism>
<evidence type="ECO:0000256" key="2">
    <source>
        <dbReference type="ARBA" id="ARBA00022692"/>
    </source>
</evidence>
<feature type="transmembrane region" description="Helical" evidence="5">
    <location>
        <begin position="49"/>
        <end position="68"/>
    </location>
</feature>
<keyword evidence="4 5" id="KW-0472">Membrane</keyword>
<keyword evidence="3 5" id="KW-1133">Transmembrane helix</keyword>
<accession>A0A8H9KX24</accession>
<feature type="transmembrane region" description="Helical" evidence="5">
    <location>
        <begin position="20"/>
        <end position="37"/>
    </location>
</feature>
<dbReference type="Proteomes" id="UP000614460">
    <property type="component" value="Unassembled WGS sequence"/>
</dbReference>
<dbReference type="InterPro" id="IPR019109">
    <property type="entry name" value="MamF_MmsF"/>
</dbReference>
<evidence type="ECO:0008006" key="8">
    <source>
        <dbReference type="Google" id="ProtNLM"/>
    </source>
</evidence>
<evidence type="ECO:0000313" key="6">
    <source>
        <dbReference type="EMBL" id="GGE16285.1"/>
    </source>
</evidence>
<dbReference type="RefSeq" id="WP_094256857.1">
    <property type="nucleotide sequence ID" value="NZ_BMKM01000002.1"/>
</dbReference>
<evidence type="ECO:0000313" key="7">
    <source>
        <dbReference type="Proteomes" id="UP000614460"/>
    </source>
</evidence>
<feature type="transmembrane region" description="Helical" evidence="5">
    <location>
        <begin position="74"/>
        <end position="95"/>
    </location>
</feature>
<dbReference type="Pfam" id="PF09685">
    <property type="entry name" value="MamF_MmsF"/>
    <property type="match status" value="1"/>
</dbReference>
<keyword evidence="2 5" id="KW-0812">Transmembrane</keyword>
<reference evidence="6" key="1">
    <citation type="journal article" date="2014" name="Int. J. Syst. Evol. Microbiol.">
        <title>Complete genome sequence of Corynebacterium casei LMG S-19264T (=DSM 44701T), isolated from a smear-ripened cheese.</title>
        <authorList>
            <consortium name="US DOE Joint Genome Institute (JGI-PGF)"/>
            <person name="Walter F."/>
            <person name="Albersmeier A."/>
            <person name="Kalinowski J."/>
            <person name="Ruckert C."/>
        </authorList>
    </citation>
    <scope>NUCLEOTIDE SEQUENCE</scope>
    <source>
        <strain evidence="6">CGMCC 1.15966</strain>
    </source>
</reference>
<reference evidence="6" key="2">
    <citation type="submission" date="2020-09" db="EMBL/GenBank/DDBJ databases">
        <authorList>
            <person name="Sun Q."/>
            <person name="Zhou Y."/>
        </authorList>
    </citation>
    <scope>NUCLEOTIDE SEQUENCE</scope>
    <source>
        <strain evidence="6">CGMCC 1.15966</strain>
    </source>
</reference>
<gene>
    <name evidence="6" type="ORF">GCM10011516_12500</name>
</gene>
<comment type="subcellular location">
    <subcellularLocation>
        <location evidence="1">Membrane</location>
        <topology evidence="1">Multi-pass membrane protein</topology>
    </subcellularLocation>
</comment>
<proteinExistence type="predicted"/>
<dbReference type="AlphaFoldDB" id="A0A8H9KX24"/>
<evidence type="ECO:0000256" key="5">
    <source>
        <dbReference type="SAM" id="Phobius"/>
    </source>
</evidence>
<comment type="caution">
    <text evidence="6">The sequence shown here is derived from an EMBL/GenBank/DDBJ whole genome shotgun (WGS) entry which is preliminary data.</text>
</comment>
<evidence type="ECO:0000256" key="3">
    <source>
        <dbReference type="ARBA" id="ARBA00022989"/>
    </source>
</evidence>
<evidence type="ECO:0000256" key="4">
    <source>
        <dbReference type="ARBA" id="ARBA00023136"/>
    </source>
</evidence>
<sequence length="116" mass="12985">MERNDLNTKDIKIQDNKSLGIISYLTWVGLLVAFLMNRDKNDPYVKFHIRQNLGLFAVSILGGLVRFIPGIGGILLYVVFLALFIFWIIGLIGAINGRETAVPVVGGMFQDWFKGV</sequence>
<protein>
    <recommendedName>
        <fullName evidence="8">Import component protein</fullName>
    </recommendedName>
</protein>
<dbReference type="EMBL" id="BMKM01000002">
    <property type="protein sequence ID" value="GGE16285.1"/>
    <property type="molecule type" value="Genomic_DNA"/>
</dbReference>
<keyword evidence="7" id="KW-1185">Reference proteome</keyword>
<evidence type="ECO:0000256" key="1">
    <source>
        <dbReference type="ARBA" id="ARBA00004141"/>
    </source>
</evidence>
<name>A0A8H9KX24_9SPHI</name>